<dbReference type="AlphaFoldDB" id="A0A0K6SB63"/>
<gene>
    <name evidence="1" type="ORF">Cvel_13194.t1.CR1</name>
</gene>
<dbReference type="EMBL" id="CDMZ01005834">
    <property type="protein sequence ID" value="CUC10876.1"/>
    <property type="molecule type" value="Genomic_DNA"/>
</dbReference>
<reference evidence="1" key="1">
    <citation type="submission" date="2014-11" db="EMBL/GenBank/DDBJ databases">
        <title>Molecular phylogeny of cliff fern family Woodsiaceae with morphological implications.</title>
        <authorList>
            <person name="Shao Y.-Z."/>
            <person name="Wei R."/>
            <person name="Zhang X.-C."/>
        </authorList>
    </citation>
    <scope>NUCLEOTIDE SEQUENCE</scope>
</reference>
<accession>A0A0K6SB63</accession>
<proteinExistence type="predicted"/>
<sequence length="113" mass="12854">MQNTTVLFEGSRFFFWFLQGSASLGEGWEKSGACSNASFSFYVEQGHPGSMPLREVSHLIGAIYIPLFGQYLHIVLKEKPFVGFQVLIHSVQALILPLQVLDFFWCTAWNYTQ</sequence>
<organism evidence="1">
    <name type="scientific">Chromera velia CCMP2878</name>
    <dbReference type="NCBI Taxonomy" id="1169474"/>
    <lineage>
        <taxon>Eukaryota</taxon>
        <taxon>Sar</taxon>
        <taxon>Alveolata</taxon>
        <taxon>Colpodellida</taxon>
        <taxon>Chromeraceae</taxon>
        <taxon>Chromera</taxon>
    </lineage>
</organism>
<protein>
    <submittedName>
        <fullName evidence="1">Uncharacterized protein</fullName>
    </submittedName>
</protein>
<name>A0A0K6SB63_9ALVE</name>
<dbReference type="VEuPathDB" id="CryptoDB:Cvel_13194"/>
<dbReference type="PhylomeDB" id="A0A0K6SB63"/>
<evidence type="ECO:0000313" key="1">
    <source>
        <dbReference type="EMBL" id="CUC10876.1"/>
    </source>
</evidence>